<protein>
    <submittedName>
        <fullName evidence="1">Uncharacterized protein</fullName>
    </submittedName>
</protein>
<sequence length="264" mass="29854">MRRRSKQCADRTVLGSMKIYTLSELQPPCPASITRLAKAVIGENSLPWKLHPACFLQCMDSFCLLTLTTARDRVCRKCSAARPWSSSGSCQPGPKLATMNGGLFASITRTVLRKPRRCICIWQTDMSSHIVCPPPKTKDQGAFASSLTHPRESPSRRNPPRLFFFCRSCPATCLFSRDMMEVVGRRSGDPLPVIFDVHHHFVTGLGGAVDSNDRLQTGRVAERHADEQRLECSWMPTTNLRLALDVDEWRRRRQRVTPGWLDER</sequence>
<gene>
    <name evidence="1" type="ORF">CPAR01_15838</name>
</gene>
<evidence type="ECO:0000313" key="2">
    <source>
        <dbReference type="Proteomes" id="UP001241169"/>
    </source>
</evidence>
<evidence type="ECO:0000313" key="1">
    <source>
        <dbReference type="EMBL" id="KAK1518189.1"/>
    </source>
</evidence>
<accession>A0ABQ9RYL2</accession>
<dbReference type="Proteomes" id="UP001241169">
    <property type="component" value="Unassembled WGS sequence"/>
</dbReference>
<dbReference type="EMBL" id="MOPA01000021">
    <property type="protein sequence ID" value="KAK1518189.1"/>
    <property type="molecule type" value="Genomic_DNA"/>
</dbReference>
<organism evidence="1 2">
    <name type="scientific">Colletotrichum paranaense</name>
    <dbReference type="NCBI Taxonomy" id="1914294"/>
    <lineage>
        <taxon>Eukaryota</taxon>
        <taxon>Fungi</taxon>
        <taxon>Dikarya</taxon>
        <taxon>Ascomycota</taxon>
        <taxon>Pezizomycotina</taxon>
        <taxon>Sordariomycetes</taxon>
        <taxon>Hypocreomycetidae</taxon>
        <taxon>Glomerellales</taxon>
        <taxon>Glomerellaceae</taxon>
        <taxon>Colletotrichum</taxon>
        <taxon>Colletotrichum acutatum species complex</taxon>
    </lineage>
</organism>
<comment type="caution">
    <text evidence="1">The sequence shown here is derived from an EMBL/GenBank/DDBJ whole genome shotgun (WGS) entry which is preliminary data.</text>
</comment>
<keyword evidence="2" id="KW-1185">Reference proteome</keyword>
<dbReference type="RefSeq" id="XP_060341274.1">
    <property type="nucleotide sequence ID" value="XM_060500085.1"/>
</dbReference>
<proteinExistence type="predicted"/>
<name>A0ABQ9RYL2_9PEZI</name>
<dbReference type="GeneID" id="85383984"/>
<reference evidence="1 2" key="1">
    <citation type="submission" date="2016-10" db="EMBL/GenBank/DDBJ databases">
        <title>The genome sequence of Colletotrichum fioriniae PJ7.</title>
        <authorList>
            <person name="Baroncelli R."/>
        </authorList>
    </citation>
    <scope>NUCLEOTIDE SEQUENCE [LARGE SCALE GENOMIC DNA]</scope>
    <source>
        <strain evidence="1 2">IMI 384185</strain>
    </source>
</reference>